<keyword evidence="1" id="KW-0812">Transmembrane</keyword>
<sequence>MSGIPVVGGAGGGVFAEGARGLRRSLTLWRLGIAATVMSCVVSLTVISLPGIGLLVFPVVVAGVRRVANRQRELAAGTGR</sequence>
<dbReference type="EMBL" id="JACHJF010000008">
    <property type="protein sequence ID" value="MBB5119630.1"/>
    <property type="molecule type" value="Genomic_DNA"/>
</dbReference>
<evidence type="ECO:0000256" key="1">
    <source>
        <dbReference type="SAM" id="Phobius"/>
    </source>
</evidence>
<evidence type="ECO:0000313" key="3">
    <source>
        <dbReference type="Proteomes" id="UP000528608"/>
    </source>
</evidence>
<keyword evidence="1" id="KW-1133">Transmembrane helix</keyword>
<dbReference type="RefSeq" id="WP_221505304.1">
    <property type="nucleotide sequence ID" value="NZ_JACHJF010000008.1"/>
</dbReference>
<evidence type="ECO:0000313" key="2">
    <source>
        <dbReference type="EMBL" id="MBB5119630.1"/>
    </source>
</evidence>
<keyword evidence="1" id="KW-0472">Membrane</keyword>
<comment type="caution">
    <text evidence="2">The sequence shown here is derived from an EMBL/GenBank/DDBJ whole genome shotgun (WGS) entry which is preliminary data.</text>
</comment>
<accession>A0A7W8F390</accession>
<reference evidence="2 3" key="1">
    <citation type="submission" date="2020-08" db="EMBL/GenBank/DDBJ databases">
        <title>Genomic Encyclopedia of Type Strains, Phase III (KMG-III): the genomes of soil and plant-associated and newly described type strains.</title>
        <authorList>
            <person name="Whitman W."/>
        </authorList>
    </citation>
    <scope>NUCLEOTIDE SEQUENCE [LARGE SCALE GENOMIC DNA]</scope>
    <source>
        <strain evidence="2 3">CECT 3259</strain>
    </source>
</reference>
<proteinExistence type="predicted"/>
<gene>
    <name evidence="2" type="ORF">FHS36_003063</name>
</gene>
<dbReference type="AlphaFoldDB" id="A0A7W8F390"/>
<name>A0A7W8F390_STREU</name>
<evidence type="ECO:0008006" key="4">
    <source>
        <dbReference type="Google" id="ProtNLM"/>
    </source>
</evidence>
<organism evidence="2 3">
    <name type="scientific">Streptomyces eurocidicus</name>
    <name type="common">Streptoverticillium eurocidicus</name>
    <dbReference type="NCBI Taxonomy" id="66423"/>
    <lineage>
        <taxon>Bacteria</taxon>
        <taxon>Bacillati</taxon>
        <taxon>Actinomycetota</taxon>
        <taxon>Actinomycetes</taxon>
        <taxon>Kitasatosporales</taxon>
        <taxon>Streptomycetaceae</taxon>
        <taxon>Streptomyces</taxon>
    </lineage>
</organism>
<dbReference type="Proteomes" id="UP000528608">
    <property type="component" value="Unassembled WGS sequence"/>
</dbReference>
<protein>
    <recommendedName>
        <fullName evidence="4">Sensor domain-containing protein</fullName>
    </recommendedName>
</protein>
<feature type="transmembrane region" description="Helical" evidence="1">
    <location>
        <begin position="31"/>
        <end position="64"/>
    </location>
</feature>